<dbReference type="InterPro" id="IPR003313">
    <property type="entry name" value="AraC-bd"/>
</dbReference>
<comment type="caution">
    <text evidence="5">The sequence shown here is derived from an EMBL/GenBank/DDBJ whole genome shotgun (WGS) entry which is preliminary data.</text>
</comment>
<dbReference type="PANTHER" id="PTHR43280">
    <property type="entry name" value="ARAC-FAMILY TRANSCRIPTIONAL REGULATOR"/>
    <property type="match status" value="1"/>
</dbReference>
<dbReference type="GO" id="GO:0003700">
    <property type="term" value="F:DNA-binding transcription factor activity"/>
    <property type="evidence" value="ECO:0007669"/>
    <property type="project" value="InterPro"/>
</dbReference>
<reference evidence="5 6" key="1">
    <citation type="submission" date="2020-08" db="EMBL/GenBank/DDBJ databases">
        <title>Cohnella phylogeny.</title>
        <authorList>
            <person name="Dunlap C."/>
        </authorList>
    </citation>
    <scope>NUCLEOTIDE SEQUENCE [LARGE SCALE GENOMIC DNA]</scope>
    <source>
        <strain evidence="5 6">DSM 28246</strain>
    </source>
</reference>
<dbReference type="AlphaFoldDB" id="A0A7X0RVY6"/>
<protein>
    <submittedName>
        <fullName evidence="5">AraC family transcriptional regulator</fullName>
    </submittedName>
</protein>
<organism evidence="5 6">
    <name type="scientific">Cohnella nanjingensis</name>
    <dbReference type="NCBI Taxonomy" id="1387779"/>
    <lineage>
        <taxon>Bacteria</taxon>
        <taxon>Bacillati</taxon>
        <taxon>Bacillota</taxon>
        <taxon>Bacilli</taxon>
        <taxon>Bacillales</taxon>
        <taxon>Paenibacillaceae</taxon>
        <taxon>Cohnella</taxon>
    </lineage>
</organism>
<dbReference type="SUPFAM" id="SSF46689">
    <property type="entry name" value="Homeodomain-like"/>
    <property type="match status" value="2"/>
</dbReference>
<dbReference type="Gene3D" id="2.60.120.280">
    <property type="entry name" value="Regulatory protein AraC"/>
    <property type="match status" value="1"/>
</dbReference>
<keyword evidence="6" id="KW-1185">Reference proteome</keyword>
<feature type="domain" description="HTH araC/xylS-type" evidence="4">
    <location>
        <begin position="180"/>
        <end position="278"/>
    </location>
</feature>
<dbReference type="PRINTS" id="PR00032">
    <property type="entry name" value="HTHARAC"/>
</dbReference>
<dbReference type="Pfam" id="PF02311">
    <property type="entry name" value="AraC_binding"/>
    <property type="match status" value="1"/>
</dbReference>
<evidence type="ECO:0000313" key="6">
    <source>
        <dbReference type="Proteomes" id="UP000547209"/>
    </source>
</evidence>
<keyword evidence="3" id="KW-0804">Transcription</keyword>
<evidence type="ECO:0000256" key="2">
    <source>
        <dbReference type="ARBA" id="ARBA00023125"/>
    </source>
</evidence>
<keyword evidence="1" id="KW-0805">Transcription regulation</keyword>
<dbReference type="InterPro" id="IPR009057">
    <property type="entry name" value="Homeodomain-like_sf"/>
</dbReference>
<keyword evidence="2" id="KW-0238">DNA-binding</keyword>
<proteinExistence type="predicted"/>
<evidence type="ECO:0000313" key="5">
    <source>
        <dbReference type="EMBL" id="MBB6673114.1"/>
    </source>
</evidence>
<sequence length="290" mass="33041">MLIPGSYAFRYAEPLPYMLLDSIGWQTAESPDYSNDGLARSDAGHLIFQYTLSGEGAIELAGETFPLRPGTAFLVTSPSPHRYYYAGRDGQPWEFIWLNAKGEDAVRLWNRLLERRSPLLSLASDASPIARFWSLYRTVSVDRVTDSAALSALLYEWMLSLFAPARSLLQPEQRAPSPIDLAKRFMRERFADDLSLADIASHSGVSRAYLCRLFQRQEKISPLEYLRRRRVEAAVTMLRRTELSAREIGRRCGFESPSYFGQVFRHYLGLSPSAYRHGSADYPFDTLFLE</sequence>
<dbReference type="EMBL" id="JACJVP010000032">
    <property type="protein sequence ID" value="MBB6673114.1"/>
    <property type="molecule type" value="Genomic_DNA"/>
</dbReference>
<dbReference type="GO" id="GO:0043565">
    <property type="term" value="F:sequence-specific DNA binding"/>
    <property type="evidence" value="ECO:0007669"/>
    <property type="project" value="InterPro"/>
</dbReference>
<dbReference type="PROSITE" id="PS01124">
    <property type="entry name" value="HTH_ARAC_FAMILY_2"/>
    <property type="match status" value="1"/>
</dbReference>
<dbReference type="PANTHER" id="PTHR43280:SF2">
    <property type="entry name" value="HTH-TYPE TRANSCRIPTIONAL REGULATOR EXSA"/>
    <property type="match status" value="1"/>
</dbReference>
<name>A0A7X0RVY6_9BACL</name>
<dbReference type="Gene3D" id="1.10.10.60">
    <property type="entry name" value="Homeodomain-like"/>
    <property type="match status" value="2"/>
</dbReference>
<evidence type="ECO:0000256" key="3">
    <source>
        <dbReference type="ARBA" id="ARBA00023163"/>
    </source>
</evidence>
<evidence type="ECO:0000256" key="1">
    <source>
        <dbReference type="ARBA" id="ARBA00023015"/>
    </source>
</evidence>
<accession>A0A7X0RVY6</accession>
<dbReference type="Proteomes" id="UP000547209">
    <property type="component" value="Unassembled WGS sequence"/>
</dbReference>
<dbReference type="SUPFAM" id="SSF51215">
    <property type="entry name" value="Regulatory protein AraC"/>
    <property type="match status" value="1"/>
</dbReference>
<dbReference type="InterPro" id="IPR020449">
    <property type="entry name" value="Tscrpt_reg_AraC-type_HTH"/>
</dbReference>
<evidence type="ECO:0000259" key="4">
    <source>
        <dbReference type="PROSITE" id="PS01124"/>
    </source>
</evidence>
<dbReference type="RefSeq" id="WP_185670949.1">
    <property type="nucleotide sequence ID" value="NZ_JACJVP010000032.1"/>
</dbReference>
<dbReference type="SMART" id="SM00342">
    <property type="entry name" value="HTH_ARAC"/>
    <property type="match status" value="1"/>
</dbReference>
<dbReference type="InterPro" id="IPR037923">
    <property type="entry name" value="HTH-like"/>
</dbReference>
<gene>
    <name evidence="5" type="ORF">H7C19_20740</name>
</gene>
<dbReference type="Pfam" id="PF12833">
    <property type="entry name" value="HTH_18"/>
    <property type="match status" value="1"/>
</dbReference>
<dbReference type="InterPro" id="IPR018060">
    <property type="entry name" value="HTH_AraC"/>
</dbReference>